<dbReference type="RefSeq" id="XP_020896905.1">
    <property type="nucleotide sequence ID" value="XM_021041246.2"/>
</dbReference>
<protein>
    <submittedName>
        <fullName evidence="3">Uncharacterized protein</fullName>
    </submittedName>
</protein>
<dbReference type="NCBIfam" id="TIGR00231">
    <property type="entry name" value="small_GTP"/>
    <property type="match status" value="1"/>
</dbReference>
<dbReference type="SMART" id="SM00173">
    <property type="entry name" value="RAS"/>
    <property type="match status" value="1"/>
</dbReference>
<dbReference type="SUPFAM" id="SSF52540">
    <property type="entry name" value="P-loop containing nucleoside triphosphate hydrolases"/>
    <property type="match status" value="1"/>
</dbReference>
<dbReference type="PROSITE" id="PS51419">
    <property type="entry name" value="RAB"/>
    <property type="match status" value="1"/>
</dbReference>
<keyword evidence="4" id="KW-1185">Reference proteome</keyword>
<dbReference type="InterPro" id="IPR005225">
    <property type="entry name" value="Small_GTP-bd"/>
</dbReference>
<accession>A0A913X097</accession>
<dbReference type="InterPro" id="IPR003578">
    <property type="entry name" value="Small_GTPase_Rho"/>
</dbReference>
<reference evidence="3" key="1">
    <citation type="submission" date="2022-11" db="UniProtKB">
        <authorList>
            <consortium name="EnsemblMetazoa"/>
        </authorList>
    </citation>
    <scope>IDENTIFICATION</scope>
</reference>
<organism evidence="3 4">
    <name type="scientific">Exaiptasia diaphana</name>
    <name type="common">Tropical sea anemone</name>
    <name type="synonym">Aiptasia pulchella</name>
    <dbReference type="NCBI Taxonomy" id="2652724"/>
    <lineage>
        <taxon>Eukaryota</taxon>
        <taxon>Metazoa</taxon>
        <taxon>Cnidaria</taxon>
        <taxon>Anthozoa</taxon>
        <taxon>Hexacorallia</taxon>
        <taxon>Actiniaria</taxon>
        <taxon>Aiptasiidae</taxon>
        <taxon>Exaiptasia</taxon>
    </lineage>
</organism>
<dbReference type="SMART" id="SM00175">
    <property type="entry name" value="RAB"/>
    <property type="match status" value="1"/>
</dbReference>
<name>A0A913X097_EXADI</name>
<proteinExistence type="predicted"/>
<dbReference type="GO" id="GO:0007264">
    <property type="term" value="P:small GTPase-mediated signal transduction"/>
    <property type="evidence" value="ECO:0007669"/>
    <property type="project" value="InterPro"/>
</dbReference>
<dbReference type="GeneID" id="110235753"/>
<dbReference type="GO" id="GO:0003924">
    <property type="term" value="F:GTPase activity"/>
    <property type="evidence" value="ECO:0007669"/>
    <property type="project" value="InterPro"/>
</dbReference>
<dbReference type="PRINTS" id="PR00449">
    <property type="entry name" value="RASTRNSFRMNG"/>
</dbReference>
<dbReference type="EnsemblMetazoa" id="XM_021041246.2">
    <property type="protein sequence ID" value="XP_020896905.1"/>
    <property type="gene ID" value="LOC110235753"/>
</dbReference>
<dbReference type="InterPro" id="IPR027417">
    <property type="entry name" value="P-loop_NTPase"/>
</dbReference>
<dbReference type="PANTHER" id="PTHR24072">
    <property type="entry name" value="RHO FAMILY GTPASE"/>
    <property type="match status" value="1"/>
</dbReference>
<sequence length="211" mass="23241">MDSKNDKQPLVTKKEKSHAKCVIVGDGGVGKTSLLVSYLMDGFPNDYTPTTFDNYQVSVEVDKRICTVEFCDTAGQEDFDSFRPLCYPSTDVFIVCFSVVSPTSFSNVSTKWIPEIREFNPKAPIILVGTHSDLKNCMKVLLELSEKGESPISLKRAQGLVKKTRCVCYVETSSVTQKNLKTAFDEAISSGILPPKTSKTIDLRGCVCGVM</sequence>
<dbReference type="Gene3D" id="3.40.50.300">
    <property type="entry name" value="P-loop containing nucleotide triphosphate hydrolases"/>
    <property type="match status" value="1"/>
</dbReference>
<dbReference type="Pfam" id="PF00071">
    <property type="entry name" value="Ras"/>
    <property type="match status" value="1"/>
</dbReference>
<evidence type="ECO:0000313" key="4">
    <source>
        <dbReference type="Proteomes" id="UP000887567"/>
    </source>
</evidence>
<evidence type="ECO:0000256" key="1">
    <source>
        <dbReference type="ARBA" id="ARBA00022741"/>
    </source>
</evidence>
<evidence type="ECO:0000256" key="2">
    <source>
        <dbReference type="ARBA" id="ARBA00023134"/>
    </source>
</evidence>
<keyword evidence="2" id="KW-0342">GTP-binding</keyword>
<evidence type="ECO:0000313" key="3">
    <source>
        <dbReference type="EnsemblMetazoa" id="XP_020896905.1"/>
    </source>
</evidence>
<dbReference type="KEGG" id="epa:110235753"/>
<dbReference type="AlphaFoldDB" id="A0A913X097"/>
<dbReference type="PROSITE" id="PS51421">
    <property type="entry name" value="RAS"/>
    <property type="match status" value="1"/>
</dbReference>
<dbReference type="GO" id="GO:0005525">
    <property type="term" value="F:GTP binding"/>
    <property type="evidence" value="ECO:0007669"/>
    <property type="project" value="UniProtKB-KW"/>
</dbReference>
<dbReference type="PROSITE" id="PS51420">
    <property type="entry name" value="RHO"/>
    <property type="match status" value="1"/>
</dbReference>
<dbReference type="OMA" id="APPSCIW"/>
<dbReference type="OrthoDB" id="8830751at2759"/>
<dbReference type="Proteomes" id="UP000887567">
    <property type="component" value="Unplaced"/>
</dbReference>
<keyword evidence="1" id="KW-0547">Nucleotide-binding</keyword>
<dbReference type="SMART" id="SM00174">
    <property type="entry name" value="RHO"/>
    <property type="match status" value="1"/>
</dbReference>
<dbReference type="InterPro" id="IPR001806">
    <property type="entry name" value="Small_GTPase"/>
</dbReference>
<dbReference type="FunFam" id="3.40.50.300:FF:001600">
    <property type="entry name" value="RhoU, isoform B"/>
    <property type="match status" value="1"/>
</dbReference>